<dbReference type="GO" id="GO:0000155">
    <property type="term" value="F:phosphorelay sensor kinase activity"/>
    <property type="evidence" value="ECO:0007669"/>
    <property type="project" value="InterPro"/>
</dbReference>
<dbReference type="InterPro" id="IPR011006">
    <property type="entry name" value="CheY-like_superfamily"/>
</dbReference>
<dbReference type="OrthoDB" id="10266508at2759"/>
<dbReference type="InterPro" id="IPR001789">
    <property type="entry name" value="Sig_transdc_resp-reg_receiver"/>
</dbReference>
<dbReference type="InterPro" id="IPR003594">
    <property type="entry name" value="HATPase_dom"/>
</dbReference>
<evidence type="ECO:0000259" key="5">
    <source>
        <dbReference type="PROSITE" id="PS50110"/>
    </source>
</evidence>
<evidence type="ECO:0000256" key="1">
    <source>
        <dbReference type="ARBA" id="ARBA00022553"/>
    </source>
</evidence>
<feature type="region of interest" description="Disordered" evidence="3">
    <location>
        <begin position="840"/>
        <end position="867"/>
    </location>
</feature>
<dbReference type="EMBL" id="KQ257454">
    <property type="protein sequence ID" value="KND01327.1"/>
    <property type="molecule type" value="Genomic_DNA"/>
</dbReference>
<dbReference type="PANTHER" id="PTHR45339">
    <property type="entry name" value="HYBRID SIGNAL TRANSDUCTION HISTIDINE KINASE J"/>
    <property type="match status" value="1"/>
</dbReference>
<dbReference type="InterPro" id="IPR003661">
    <property type="entry name" value="HisK_dim/P_dom"/>
</dbReference>
<dbReference type="Gene3D" id="3.40.50.2300">
    <property type="match status" value="1"/>
</dbReference>
<sequence length="867" mass="93290">MPGSSSLPIHRLDEVDNSLVSHIKLRTYSYTGQAYFQELAETLCECLGVVVAFVGQLAEEDDETTPQLDSTRDECKVGKRPCNSRDVGFSLIASYSQERVRNTSATVFPIPKDIFAHLDQGDPIVIPSQLASIIPTSTLKAFPDANLESCCLLALKNASGRTIGILGVGTNVQNSLHLHAMAPESASTPLAAGVLKEVGCRVSKELERSTELRHLKIESAAAQAATKSKTHFLANMSHEIRTPVSAIIGLTDMILWDSNDLKDEQRNRLELINSSGEHLLAVINDILDLSKIGDEDLKFVLQDRPMSLRRCLKEAVHLASMSPSLSKKRITVVEGHAANTTPIMFKPVEPVEGAAPALLLRWDVDPSVPDMIVGDTTRLRQIVMNLLSNALKFTNRGAVTLNVTKLPSSPLANNFTADSPLFGPSGSEDGEEQAVTLSGSPTFEGRHIPTPPQTLDRRSSIAGIRSNYAASAGTMSTVIDSKQDPQQEQDMKAADERVSLLFTVVDTGIGIPRSKINRLFIPFSQIDNEVTRGSGVGTGLGLAISSRLVQMMGGHIWVESSEGVGSKFAFCIGVKPAPPGATGASGLHHGVSEIGSAESVVTALPPLPEARATELEDSTVVGDQAMTRTRRNARINRDLAKMYPIKILVAEDNAINQQIALSVLKKMGYEADIAWNGREVLQKIFDEGKHYDLILMDICMPYLDGLATTRELLARCKTPPLPSLPISTSTSSRTVSRAPPSIVIIALTASATTDDRAKCEQAGMHDWLAKPFKALELQEKIAKHFGHLVVSTVAAAAEPLAPGSAAKPTKLSSAPASTTIIPIDQVVAAVVEDIREEQRLLRNGKTDGEQDPLDGGHTRNSSTEVKA</sequence>
<dbReference type="InterPro" id="IPR036097">
    <property type="entry name" value="HisK_dim/P_sf"/>
</dbReference>
<dbReference type="VEuPathDB" id="FungiDB:SPPG_03140"/>
<dbReference type="CDD" id="cd17546">
    <property type="entry name" value="REC_hyHK_CKI1_RcsC-like"/>
    <property type="match status" value="1"/>
</dbReference>
<dbReference type="eggNOG" id="KOG0519">
    <property type="taxonomic scope" value="Eukaryota"/>
</dbReference>
<dbReference type="InterPro" id="IPR004358">
    <property type="entry name" value="Sig_transdc_His_kin-like_C"/>
</dbReference>
<reference evidence="6 7" key="1">
    <citation type="submission" date="2009-08" db="EMBL/GenBank/DDBJ databases">
        <title>The Genome Sequence of Spizellomyces punctatus strain DAOM BR117.</title>
        <authorList>
            <consortium name="The Broad Institute Genome Sequencing Platform"/>
            <person name="Russ C."/>
            <person name="Cuomo C."/>
            <person name="Shea T."/>
            <person name="Young S.K."/>
            <person name="Zeng Q."/>
            <person name="Koehrsen M."/>
            <person name="Haas B."/>
            <person name="Borodovsky M."/>
            <person name="Guigo R."/>
            <person name="Alvarado L."/>
            <person name="Berlin A."/>
            <person name="Bochicchio J."/>
            <person name="Borenstein D."/>
            <person name="Chapman S."/>
            <person name="Chen Z."/>
            <person name="Engels R."/>
            <person name="Freedman E."/>
            <person name="Gellesch M."/>
            <person name="Goldberg J."/>
            <person name="Griggs A."/>
            <person name="Gujja S."/>
            <person name="Heiman D."/>
            <person name="Hepburn T."/>
            <person name="Howarth C."/>
            <person name="Jen D."/>
            <person name="Larson L."/>
            <person name="Lewis B."/>
            <person name="Mehta T."/>
            <person name="Park D."/>
            <person name="Pearson M."/>
            <person name="Roberts A."/>
            <person name="Saif S."/>
            <person name="Shenoy N."/>
            <person name="Sisk P."/>
            <person name="Stolte C."/>
            <person name="Sykes S."/>
            <person name="Thomson T."/>
            <person name="Walk T."/>
            <person name="White J."/>
            <person name="Yandava C."/>
            <person name="Burger G."/>
            <person name="Gray M.W."/>
            <person name="Holland P.W.H."/>
            <person name="King N."/>
            <person name="Lang F.B.F."/>
            <person name="Roger A.J."/>
            <person name="Ruiz-Trillo I."/>
            <person name="Lander E."/>
            <person name="Nusbaum C."/>
        </authorList>
    </citation>
    <scope>NUCLEOTIDE SEQUENCE [LARGE SCALE GENOMIC DNA]</scope>
    <source>
        <strain evidence="6 7">DAOM BR117</strain>
    </source>
</reference>
<dbReference type="Proteomes" id="UP000053201">
    <property type="component" value="Unassembled WGS sequence"/>
</dbReference>
<dbReference type="CDD" id="cd00082">
    <property type="entry name" value="HisKA"/>
    <property type="match status" value="1"/>
</dbReference>
<keyword evidence="7" id="KW-1185">Reference proteome</keyword>
<name>A0A0L0HJM7_SPIPD</name>
<dbReference type="SMART" id="SM00387">
    <property type="entry name" value="HATPase_c"/>
    <property type="match status" value="1"/>
</dbReference>
<feature type="domain" description="Response regulatory" evidence="5">
    <location>
        <begin position="646"/>
        <end position="785"/>
    </location>
</feature>
<dbReference type="InterPro" id="IPR005467">
    <property type="entry name" value="His_kinase_dom"/>
</dbReference>
<evidence type="ECO:0000256" key="3">
    <source>
        <dbReference type="SAM" id="MobiDB-lite"/>
    </source>
</evidence>
<dbReference type="Pfam" id="PF02518">
    <property type="entry name" value="HATPase_c"/>
    <property type="match status" value="1"/>
</dbReference>
<feature type="region of interest" description="Disordered" evidence="3">
    <location>
        <begin position="438"/>
        <end position="457"/>
    </location>
</feature>
<dbReference type="Gene3D" id="1.10.287.130">
    <property type="match status" value="1"/>
</dbReference>
<evidence type="ECO:0000256" key="2">
    <source>
        <dbReference type="PROSITE-ProRule" id="PRU00169"/>
    </source>
</evidence>
<dbReference type="AlphaFoldDB" id="A0A0L0HJM7"/>
<gene>
    <name evidence="6" type="ORF">SPPG_03140</name>
</gene>
<dbReference type="RefSeq" id="XP_016609366.1">
    <property type="nucleotide sequence ID" value="XM_016751416.1"/>
</dbReference>
<dbReference type="InParanoid" id="A0A0L0HJM7"/>
<dbReference type="PANTHER" id="PTHR45339:SF5">
    <property type="entry name" value="HISTIDINE KINASE"/>
    <property type="match status" value="1"/>
</dbReference>
<evidence type="ECO:0000313" key="6">
    <source>
        <dbReference type="EMBL" id="KND01327.1"/>
    </source>
</evidence>
<dbReference type="InterPro" id="IPR036890">
    <property type="entry name" value="HATPase_C_sf"/>
</dbReference>
<dbReference type="OMA" id="LCASDIN"/>
<dbReference type="Gene3D" id="3.30.565.10">
    <property type="entry name" value="Histidine kinase-like ATPase, C-terminal domain"/>
    <property type="match status" value="1"/>
</dbReference>
<dbReference type="CDD" id="cd16922">
    <property type="entry name" value="HATPase_EvgS-ArcB-TorS-like"/>
    <property type="match status" value="1"/>
</dbReference>
<dbReference type="SUPFAM" id="SSF55874">
    <property type="entry name" value="ATPase domain of HSP90 chaperone/DNA topoisomerase II/histidine kinase"/>
    <property type="match status" value="1"/>
</dbReference>
<accession>A0A0L0HJM7</accession>
<feature type="modified residue" description="4-aspartylphosphate" evidence="2">
    <location>
        <position position="697"/>
    </location>
</feature>
<organism evidence="6 7">
    <name type="scientific">Spizellomyces punctatus (strain DAOM BR117)</name>
    <dbReference type="NCBI Taxonomy" id="645134"/>
    <lineage>
        <taxon>Eukaryota</taxon>
        <taxon>Fungi</taxon>
        <taxon>Fungi incertae sedis</taxon>
        <taxon>Chytridiomycota</taxon>
        <taxon>Chytridiomycota incertae sedis</taxon>
        <taxon>Chytridiomycetes</taxon>
        <taxon>Spizellomycetales</taxon>
        <taxon>Spizellomycetaceae</taxon>
        <taxon>Spizellomyces</taxon>
    </lineage>
</organism>
<proteinExistence type="predicted"/>
<dbReference type="GeneID" id="27686675"/>
<feature type="domain" description="Histidine kinase" evidence="4">
    <location>
        <begin position="235"/>
        <end position="576"/>
    </location>
</feature>
<dbReference type="PRINTS" id="PR00344">
    <property type="entry name" value="BCTRLSENSOR"/>
</dbReference>
<dbReference type="STRING" id="645134.A0A0L0HJM7"/>
<dbReference type="Pfam" id="PF00512">
    <property type="entry name" value="HisKA"/>
    <property type="match status" value="1"/>
</dbReference>
<dbReference type="PROSITE" id="PS50109">
    <property type="entry name" value="HIS_KIN"/>
    <property type="match status" value="1"/>
</dbReference>
<dbReference type="SMART" id="SM00388">
    <property type="entry name" value="HisKA"/>
    <property type="match status" value="1"/>
</dbReference>
<evidence type="ECO:0000259" key="4">
    <source>
        <dbReference type="PROSITE" id="PS50109"/>
    </source>
</evidence>
<dbReference type="SUPFAM" id="SSF52172">
    <property type="entry name" value="CheY-like"/>
    <property type="match status" value="1"/>
</dbReference>
<protein>
    <submittedName>
        <fullName evidence="6">Uncharacterized protein</fullName>
    </submittedName>
</protein>
<dbReference type="Pfam" id="PF00072">
    <property type="entry name" value="Response_reg"/>
    <property type="match status" value="1"/>
</dbReference>
<feature type="compositionally biased region" description="Polar residues" evidence="3">
    <location>
        <begin position="858"/>
        <end position="867"/>
    </location>
</feature>
<keyword evidence="1 2" id="KW-0597">Phosphoprotein</keyword>
<dbReference type="SMART" id="SM00448">
    <property type="entry name" value="REC"/>
    <property type="match status" value="1"/>
</dbReference>
<dbReference type="SUPFAM" id="SSF47384">
    <property type="entry name" value="Homodimeric domain of signal transducing histidine kinase"/>
    <property type="match status" value="1"/>
</dbReference>
<evidence type="ECO:0000313" key="7">
    <source>
        <dbReference type="Proteomes" id="UP000053201"/>
    </source>
</evidence>
<dbReference type="PROSITE" id="PS50110">
    <property type="entry name" value="RESPONSE_REGULATORY"/>
    <property type="match status" value="1"/>
</dbReference>